<evidence type="ECO:0000313" key="1">
    <source>
        <dbReference type="EMBL" id="KAK8763887.1"/>
    </source>
</evidence>
<feature type="non-terminal residue" evidence="1">
    <location>
        <position position="56"/>
    </location>
</feature>
<accession>A0AAQ4DN47</accession>
<gene>
    <name evidence="1" type="ORF">V5799_033503</name>
</gene>
<dbReference type="Proteomes" id="UP001321473">
    <property type="component" value="Unassembled WGS sequence"/>
</dbReference>
<organism evidence="1 2">
    <name type="scientific">Amblyomma americanum</name>
    <name type="common">Lone star tick</name>
    <dbReference type="NCBI Taxonomy" id="6943"/>
    <lineage>
        <taxon>Eukaryota</taxon>
        <taxon>Metazoa</taxon>
        <taxon>Ecdysozoa</taxon>
        <taxon>Arthropoda</taxon>
        <taxon>Chelicerata</taxon>
        <taxon>Arachnida</taxon>
        <taxon>Acari</taxon>
        <taxon>Parasitiformes</taxon>
        <taxon>Ixodida</taxon>
        <taxon>Ixodoidea</taxon>
        <taxon>Ixodidae</taxon>
        <taxon>Amblyomminae</taxon>
        <taxon>Amblyomma</taxon>
    </lineage>
</organism>
<evidence type="ECO:0000313" key="2">
    <source>
        <dbReference type="Proteomes" id="UP001321473"/>
    </source>
</evidence>
<dbReference type="AlphaFoldDB" id="A0AAQ4DN47"/>
<name>A0AAQ4DN47_AMBAM</name>
<dbReference type="EMBL" id="JARKHS020028887">
    <property type="protein sequence ID" value="KAK8763887.1"/>
    <property type="molecule type" value="Genomic_DNA"/>
</dbReference>
<reference evidence="1 2" key="1">
    <citation type="journal article" date="2023" name="Arcadia Sci">
        <title>De novo assembly of a long-read Amblyomma americanum tick genome.</title>
        <authorList>
            <person name="Chou S."/>
            <person name="Poskanzer K.E."/>
            <person name="Rollins M."/>
            <person name="Thuy-Boun P.S."/>
        </authorList>
    </citation>
    <scope>NUCLEOTIDE SEQUENCE [LARGE SCALE GENOMIC DNA]</scope>
    <source>
        <strain evidence="1">F_SG_1</strain>
        <tissue evidence="1">Salivary glands</tissue>
    </source>
</reference>
<sequence>MSALTWRRPKTCETEAISAETARLYQGYKTWKLPSRHKVAMNYQECNVQITGSSNH</sequence>
<proteinExistence type="predicted"/>
<protein>
    <submittedName>
        <fullName evidence="1">Uncharacterized protein</fullName>
    </submittedName>
</protein>
<keyword evidence="2" id="KW-1185">Reference proteome</keyword>
<comment type="caution">
    <text evidence="1">The sequence shown here is derived from an EMBL/GenBank/DDBJ whole genome shotgun (WGS) entry which is preliminary data.</text>
</comment>